<dbReference type="EMBL" id="GIFC01011312">
    <property type="protein sequence ID" value="MXU93395.1"/>
    <property type="molecule type" value="Transcribed_RNA"/>
</dbReference>
<sequence>MCTLSRMRALSLAMCGACSGWSRAKRGPKKASWYLAMPPLTAASITPARRMLRGAMPREGSLEKSATRRRSSWFMASTLSQACTSGGTSWRCWCTTACQGSTPGRRSSVSRVVRSIHRLLNSLSLSMGSLWMGRSNWNMRTSFTR</sequence>
<dbReference type="AlphaFoldDB" id="A0A6B0UUR8"/>
<name>A0A6B0UUR8_IXORI</name>
<reference evidence="1" key="1">
    <citation type="submission" date="2019-12" db="EMBL/GenBank/DDBJ databases">
        <title>An insight into the sialome of adult female Ixodes ricinus ticks feeding for 6 days.</title>
        <authorList>
            <person name="Perner J."/>
            <person name="Ribeiro J.M.C."/>
        </authorList>
    </citation>
    <scope>NUCLEOTIDE SEQUENCE</scope>
    <source>
        <strain evidence="1">Semi-engorged</strain>
        <tissue evidence="1">Salivary glands</tissue>
    </source>
</reference>
<protein>
    <submittedName>
        <fullName evidence="1">Uncharacterized protein</fullName>
    </submittedName>
</protein>
<evidence type="ECO:0000313" key="1">
    <source>
        <dbReference type="EMBL" id="MXU93395.1"/>
    </source>
</evidence>
<accession>A0A6B0UUR8</accession>
<organism evidence="1">
    <name type="scientific">Ixodes ricinus</name>
    <name type="common">Common tick</name>
    <name type="synonym">Acarus ricinus</name>
    <dbReference type="NCBI Taxonomy" id="34613"/>
    <lineage>
        <taxon>Eukaryota</taxon>
        <taxon>Metazoa</taxon>
        <taxon>Ecdysozoa</taxon>
        <taxon>Arthropoda</taxon>
        <taxon>Chelicerata</taxon>
        <taxon>Arachnida</taxon>
        <taxon>Acari</taxon>
        <taxon>Parasitiformes</taxon>
        <taxon>Ixodida</taxon>
        <taxon>Ixodoidea</taxon>
        <taxon>Ixodidae</taxon>
        <taxon>Ixodinae</taxon>
        <taxon>Ixodes</taxon>
    </lineage>
</organism>
<proteinExistence type="predicted"/>